<name>A0ACB7WUK8_DIOAL</name>
<gene>
    <name evidence="1" type="ORF">IHE45_01G047400</name>
</gene>
<accession>A0ACB7WUK8</accession>
<comment type="caution">
    <text evidence="1">The sequence shown here is derived from an EMBL/GenBank/DDBJ whole genome shotgun (WGS) entry which is preliminary data.</text>
</comment>
<keyword evidence="2" id="KW-1185">Reference proteome</keyword>
<organism evidence="1 2">
    <name type="scientific">Dioscorea alata</name>
    <name type="common">Purple yam</name>
    <dbReference type="NCBI Taxonomy" id="55571"/>
    <lineage>
        <taxon>Eukaryota</taxon>
        <taxon>Viridiplantae</taxon>
        <taxon>Streptophyta</taxon>
        <taxon>Embryophyta</taxon>
        <taxon>Tracheophyta</taxon>
        <taxon>Spermatophyta</taxon>
        <taxon>Magnoliopsida</taxon>
        <taxon>Liliopsida</taxon>
        <taxon>Dioscoreales</taxon>
        <taxon>Dioscoreaceae</taxon>
        <taxon>Dioscorea</taxon>
    </lineage>
</organism>
<reference evidence="2" key="1">
    <citation type="journal article" date="2022" name="Nat. Commun.">
        <title>Chromosome evolution and the genetic basis of agronomically important traits in greater yam.</title>
        <authorList>
            <person name="Bredeson J.V."/>
            <person name="Lyons J.B."/>
            <person name="Oniyinde I.O."/>
            <person name="Okereke N.R."/>
            <person name="Kolade O."/>
            <person name="Nnabue I."/>
            <person name="Nwadili C.O."/>
            <person name="Hribova E."/>
            <person name="Parker M."/>
            <person name="Nwogha J."/>
            <person name="Shu S."/>
            <person name="Carlson J."/>
            <person name="Kariba R."/>
            <person name="Muthemba S."/>
            <person name="Knop K."/>
            <person name="Barton G.J."/>
            <person name="Sherwood A.V."/>
            <person name="Lopez-Montes A."/>
            <person name="Asiedu R."/>
            <person name="Jamnadass R."/>
            <person name="Muchugi A."/>
            <person name="Goodstein D."/>
            <person name="Egesi C.N."/>
            <person name="Featherston J."/>
            <person name="Asfaw A."/>
            <person name="Simpson G.G."/>
            <person name="Dolezel J."/>
            <person name="Hendre P.S."/>
            <person name="Van Deynze A."/>
            <person name="Kumar P.L."/>
            <person name="Obidiegwu J.E."/>
            <person name="Bhattacharjee R."/>
            <person name="Rokhsar D.S."/>
        </authorList>
    </citation>
    <scope>NUCLEOTIDE SEQUENCE [LARGE SCALE GENOMIC DNA]</scope>
    <source>
        <strain evidence="2">cv. TDa95/00328</strain>
    </source>
</reference>
<proteinExistence type="predicted"/>
<evidence type="ECO:0000313" key="1">
    <source>
        <dbReference type="EMBL" id="KAH7692168.1"/>
    </source>
</evidence>
<evidence type="ECO:0000313" key="2">
    <source>
        <dbReference type="Proteomes" id="UP000827976"/>
    </source>
</evidence>
<dbReference type="EMBL" id="CM037011">
    <property type="protein sequence ID" value="KAH7692168.1"/>
    <property type="molecule type" value="Genomic_DNA"/>
</dbReference>
<protein>
    <submittedName>
        <fullName evidence="1">Myc-type basic helix-loop-helix (BHLH) domain-containing protein</fullName>
    </submittedName>
</protein>
<dbReference type="Proteomes" id="UP000827976">
    <property type="component" value="Chromosome 1"/>
</dbReference>
<sequence length="264" mass="29147">MGERDMYESKWMAENQRIASPSNIATVAQALSSYEPVATTSSSSLIELDALSMNWRREIPNRSNDHLANWFPSPNPMHALKQGQIKSELFLISSKHQLSPQTDEASSQSLESIVNNQLLSSNEAQSQKPSPESSSIASQQKRTVSTISTLKLQVRKEKLGDRITTLQQLVSPFGKTDTASVLLDTIEYIKSLHDQVNVLFAPYSRTNQCIVEGESDLTSKGLCLVPISTISNAAYDTSMDVWTPTFGSTAFQVINQQSAIPQSY</sequence>